<gene>
    <name evidence="1" type="ORF">LCGC14_0764910</name>
</gene>
<name>A0A0F9QJW4_9ZZZZ</name>
<accession>A0A0F9QJW4</accession>
<proteinExistence type="predicted"/>
<comment type="caution">
    <text evidence="1">The sequence shown here is derived from an EMBL/GenBank/DDBJ whole genome shotgun (WGS) entry which is preliminary data.</text>
</comment>
<dbReference type="EMBL" id="LAZR01001904">
    <property type="protein sequence ID" value="KKN37292.1"/>
    <property type="molecule type" value="Genomic_DNA"/>
</dbReference>
<protein>
    <submittedName>
        <fullName evidence="1">Uncharacterized protein</fullName>
    </submittedName>
</protein>
<evidence type="ECO:0000313" key="1">
    <source>
        <dbReference type="EMBL" id="KKN37292.1"/>
    </source>
</evidence>
<reference evidence="1" key="1">
    <citation type="journal article" date="2015" name="Nature">
        <title>Complex archaea that bridge the gap between prokaryotes and eukaryotes.</title>
        <authorList>
            <person name="Spang A."/>
            <person name="Saw J.H."/>
            <person name="Jorgensen S.L."/>
            <person name="Zaremba-Niedzwiedzka K."/>
            <person name="Martijn J."/>
            <person name="Lind A.E."/>
            <person name="van Eijk R."/>
            <person name="Schleper C."/>
            <person name="Guy L."/>
            <person name="Ettema T.J."/>
        </authorList>
    </citation>
    <scope>NUCLEOTIDE SEQUENCE</scope>
</reference>
<dbReference type="AlphaFoldDB" id="A0A0F9QJW4"/>
<organism evidence="1">
    <name type="scientific">marine sediment metagenome</name>
    <dbReference type="NCBI Taxonomy" id="412755"/>
    <lineage>
        <taxon>unclassified sequences</taxon>
        <taxon>metagenomes</taxon>
        <taxon>ecological metagenomes</taxon>
    </lineage>
</organism>
<sequence>MAALPDADRVAIWREFMEDLSNRREGTPFSKGDLRAGVDALDGWLDANAASANTALPQPFRGAASVQQKALLLQFVIQKRYLRS</sequence>